<sequence length="85" mass="8978">MGVRPDRAAKGFKGDVLLGSAGLPFRRAGANKPMMACTYCGYSFQVGSERNPLKMRMDAEVSQGAVWVLVVFLSIIALLVAGGNG</sequence>
<dbReference type="Proteomes" id="UP000095401">
    <property type="component" value="Chromosome"/>
</dbReference>
<name>A0A1D8IN22_9GAMM</name>
<dbReference type="EMBL" id="CP017415">
    <property type="protein sequence ID" value="AOU97870.1"/>
    <property type="molecule type" value="Genomic_DNA"/>
</dbReference>
<organism evidence="2 3">
    <name type="scientific">Acidihalobacter yilgarnensis</name>
    <dbReference type="NCBI Taxonomy" id="2819280"/>
    <lineage>
        <taxon>Bacteria</taxon>
        <taxon>Pseudomonadati</taxon>
        <taxon>Pseudomonadota</taxon>
        <taxon>Gammaproteobacteria</taxon>
        <taxon>Chromatiales</taxon>
        <taxon>Ectothiorhodospiraceae</taxon>
        <taxon>Acidihalobacter</taxon>
    </lineage>
</organism>
<evidence type="ECO:0000313" key="2">
    <source>
        <dbReference type="EMBL" id="AOU97870.1"/>
    </source>
</evidence>
<reference evidence="3" key="1">
    <citation type="submission" date="2016-09" db="EMBL/GenBank/DDBJ databases">
        <title>Acidihalobacter prosperus F5.</title>
        <authorList>
            <person name="Khaleque H.N."/>
            <person name="Ramsay J.P."/>
            <person name="Kaksonen A.H."/>
            <person name="Boxall N.J."/>
            <person name="Watkin E.L.J."/>
        </authorList>
    </citation>
    <scope>NUCLEOTIDE SEQUENCE [LARGE SCALE GENOMIC DNA]</scope>
    <source>
        <strain evidence="3">F5</strain>
    </source>
</reference>
<accession>A0A1D8IN22</accession>
<keyword evidence="1" id="KW-0472">Membrane</keyword>
<protein>
    <submittedName>
        <fullName evidence="2">Uncharacterized protein</fullName>
    </submittedName>
</protein>
<feature type="transmembrane region" description="Helical" evidence="1">
    <location>
        <begin position="64"/>
        <end position="83"/>
    </location>
</feature>
<proteinExistence type="predicted"/>
<dbReference type="KEGG" id="aprs:BI364_07740"/>
<gene>
    <name evidence="2" type="ORF">BI364_07740</name>
</gene>
<evidence type="ECO:0000256" key="1">
    <source>
        <dbReference type="SAM" id="Phobius"/>
    </source>
</evidence>
<keyword evidence="1" id="KW-0812">Transmembrane</keyword>
<dbReference type="AlphaFoldDB" id="A0A1D8IN22"/>
<keyword evidence="3" id="KW-1185">Reference proteome</keyword>
<evidence type="ECO:0000313" key="3">
    <source>
        <dbReference type="Proteomes" id="UP000095401"/>
    </source>
</evidence>
<keyword evidence="1" id="KW-1133">Transmembrane helix</keyword>